<feature type="chain" id="PRO_5004250545" evidence="4">
    <location>
        <begin position="27"/>
        <end position="215"/>
    </location>
</feature>
<organism evidence="6 7">
    <name type="scientific">Synechocystis sp. (strain ATCC 27184 / PCC 6803 / Kazusa)</name>
    <dbReference type="NCBI Taxonomy" id="1111708"/>
    <lineage>
        <taxon>Bacteria</taxon>
        <taxon>Bacillati</taxon>
        <taxon>Cyanobacteriota</taxon>
        <taxon>Cyanophyceae</taxon>
        <taxon>Synechococcales</taxon>
        <taxon>Merismopediaceae</taxon>
        <taxon>Synechocystis</taxon>
    </lineage>
</organism>
<dbReference type="PIR" id="S77007">
    <property type="entry name" value="S77007"/>
</dbReference>
<dbReference type="Gene3D" id="2.40.420.20">
    <property type="match status" value="1"/>
</dbReference>
<keyword evidence="3" id="KW-1133">Transmembrane helix</keyword>
<evidence type="ECO:0000259" key="5">
    <source>
        <dbReference type="Pfam" id="PF25975"/>
    </source>
</evidence>
<evidence type="ECO:0000313" key="6">
    <source>
        <dbReference type="EMBL" id="BAA10699.1"/>
    </source>
</evidence>
<evidence type="ECO:0000256" key="2">
    <source>
        <dbReference type="SAM" id="MobiDB-lite"/>
    </source>
</evidence>
<feature type="compositionally biased region" description="Low complexity" evidence="2">
    <location>
        <begin position="148"/>
        <end position="161"/>
    </location>
</feature>
<dbReference type="eggNOG" id="COG0845">
    <property type="taxonomic scope" value="Bacteria"/>
</dbReference>
<dbReference type="EnsemblBacteria" id="BAA10699">
    <property type="protein sequence ID" value="BAA10699"/>
    <property type="gene ID" value="BAA10699"/>
</dbReference>
<keyword evidence="3" id="KW-0812">Transmembrane</keyword>
<dbReference type="Pfam" id="PF25975">
    <property type="entry name" value="CzcB_C"/>
    <property type="match status" value="1"/>
</dbReference>
<dbReference type="InParanoid" id="Q55934"/>
<feature type="transmembrane region" description="Helical" evidence="3">
    <location>
        <begin position="182"/>
        <end position="203"/>
    </location>
</feature>
<keyword evidence="7" id="KW-1185">Reference proteome</keyword>
<dbReference type="PANTHER" id="PTHR30097">
    <property type="entry name" value="CATION EFFLUX SYSTEM PROTEIN CUSB"/>
    <property type="match status" value="1"/>
</dbReference>
<dbReference type="PaxDb" id="1148-1001818"/>
<keyword evidence="4" id="KW-0732">Signal</keyword>
<dbReference type="STRING" id="1148.gene:10500203"/>
<dbReference type="InterPro" id="IPR058649">
    <property type="entry name" value="CzcB_C"/>
</dbReference>
<dbReference type="IntAct" id="Q55934">
    <property type="interactions" value="3"/>
</dbReference>
<accession>Q55934</accession>
<proteinExistence type="predicted"/>
<keyword evidence="3" id="KW-0472">Membrane</keyword>
<keyword evidence="1" id="KW-0813">Transport</keyword>
<feature type="region of interest" description="Disordered" evidence="2">
    <location>
        <begin position="133"/>
        <end position="175"/>
    </location>
</feature>
<reference evidence="6 7" key="1">
    <citation type="journal article" date="1995" name="DNA Res.">
        <title>Sequence analysis of the genome of the unicellular cyanobacterium Synechocystis sp. strain PCC6803. I. Sequence features in the 1 Mb region from map positions 64% to 92% of the genome.</title>
        <authorList>
            <person name="Kaneko T."/>
            <person name="Tanaka A."/>
            <person name="Sato S."/>
            <person name="Kotani H."/>
            <person name="Sazuka T."/>
            <person name="Miyajima N."/>
            <person name="Sugiura M."/>
            <person name="Tabata S."/>
        </authorList>
    </citation>
    <scope>NUCLEOTIDE SEQUENCE [LARGE SCALE GENOMIC DNA]</scope>
    <source>
        <strain evidence="7">ATCC 27184 / PCC 6803 / Kazusa</strain>
    </source>
</reference>
<evidence type="ECO:0000256" key="4">
    <source>
        <dbReference type="SAM" id="SignalP"/>
    </source>
</evidence>
<dbReference type="EMBL" id="BA000022">
    <property type="protein sequence ID" value="BAA10699.1"/>
    <property type="molecule type" value="Genomic_DNA"/>
</dbReference>
<dbReference type="KEGG" id="syn:slr0793"/>
<reference evidence="6 7" key="2">
    <citation type="journal article" date="1996" name="DNA Res.">
        <title>Sequence analysis of the genome of the unicellular cyanobacterium Synechocystis sp. strain PCC6803. II. Sequence determination of the entire genome and assignment of potential protein-coding regions.</title>
        <authorList>
            <person name="Kaneko T."/>
            <person name="Sato S."/>
            <person name="Kotani H."/>
            <person name="Tanaka A."/>
            <person name="Asamizu E."/>
            <person name="Nakamura Y."/>
            <person name="Miyajima N."/>
            <person name="Hirosawa M."/>
            <person name="Sugiura M."/>
            <person name="Sasamoto S."/>
            <person name="Kimura T."/>
            <person name="Hosouchi T."/>
            <person name="Matsuno A."/>
            <person name="Muraki A."/>
            <person name="Nakazaki N."/>
            <person name="Naruo K."/>
            <person name="Okumura S."/>
            <person name="Shimpo S."/>
            <person name="Takeuchi C."/>
            <person name="Wada T."/>
            <person name="Watanabe A."/>
            <person name="Yamada M."/>
            <person name="Yasuda M."/>
            <person name="Tabata S."/>
        </authorList>
    </citation>
    <scope>NUCLEOTIDE SEQUENCE [LARGE SCALE GENOMIC DNA]</scope>
    <source>
        <strain evidence="7">ATCC 27184 / PCC 6803 / Kazusa</strain>
    </source>
</reference>
<feature type="compositionally biased region" description="Polar residues" evidence="2">
    <location>
        <begin position="162"/>
        <end position="171"/>
    </location>
</feature>
<dbReference type="Proteomes" id="UP000001425">
    <property type="component" value="Chromosome"/>
</dbReference>
<dbReference type="PANTHER" id="PTHR30097:SF4">
    <property type="entry name" value="SLR6042 PROTEIN"/>
    <property type="match status" value="1"/>
</dbReference>
<feature type="domain" description="CzcB-like C-terminal circularly permuted SH3-like" evidence="5">
    <location>
        <begin position="70"/>
        <end position="127"/>
    </location>
</feature>
<dbReference type="InterPro" id="IPR051909">
    <property type="entry name" value="MFP_Cation_Efflux"/>
</dbReference>
<gene>
    <name evidence="6" type="ordered locus">slr0793</name>
</gene>
<evidence type="ECO:0000256" key="1">
    <source>
        <dbReference type="ARBA" id="ARBA00022448"/>
    </source>
</evidence>
<dbReference type="AlphaFoldDB" id="Q55934"/>
<feature type="signal peptide" evidence="4">
    <location>
        <begin position="1"/>
        <end position="26"/>
    </location>
</feature>
<protein>
    <submittedName>
        <fullName evidence="6">Slr0793 protein</fullName>
    </submittedName>
</protein>
<sequence length="215" mass="22047">MMKTIQLASSFLALGLTLGTPNLVTAHVGHGDEFQAEGGINRVAVNAETDSMLGIVVEPIASAPDGSAGVYIPATALVDGGDKQLVFVQYGEFYEPVPVKTGATQGELIEITEGLSVGEKLVTQGSLSLYAESRKTPTAETETKEPVVAEAAENTAPAETTSMAPNETQASPPVAAEPGLPVLPIALGGLGVIGAGILGLRAFNLSRKGKNFFGK</sequence>
<feature type="compositionally biased region" description="Basic and acidic residues" evidence="2">
    <location>
        <begin position="133"/>
        <end position="147"/>
    </location>
</feature>
<name>Q55934_SYNY3</name>
<evidence type="ECO:0000313" key="7">
    <source>
        <dbReference type="Proteomes" id="UP000001425"/>
    </source>
</evidence>
<evidence type="ECO:0000256" key="3">
    <source>
        <dbReference type="SAM" id="Phobius"/>
    </source>
</evidence>